<feature type="region of interest" description="Disordered" evidence="1">
    <location>
        <begin position="467"/>
        <end position="495"/>
    </location>
</feature>
<evidence type="ECO:0000256" key="1">
    <source>
        <dbReference type="SAM" id="MobiDB-lite"/>
    </source>
</evidence>
<evidence type="ECO:0000313" key="3">
    <source>
        <dbReference type="Proteomes" id="UP001220256"/>
    </source>
</evidence>
<dbReference type="Proteomes" id="UP001220256">
    <property type="component" value="Unassembled WGS sequence"/>
</dbReference>
<proteinExistence type="predicted"/>
<keyword evidence="3" id="KW-1185">Reference proteome</keyword>
<feature type="compositionally biased region" description="Polar residues" evidence="1">
    <location>
        <begin position="373"/>
        <end position="385"/>
    </location>
</feature>
<feature type="compositionally biased region" description="Polar residues" evidence="1">
    <location>
        <begin position="350"/>
        <end position="362"/>
    </location>
</feature>
<comment type="caution">
    <text evidence="2">The sequence shown here is derived from an EMBL/GenBank/DDBJ whole genome shotgun (WGS) entry which is preliminary data.</text>
</comment>
<sequence>MHISLDNISFYSHPPKKSSSRALPASCWRAYNASVAPQPLPRALPPRPYLQEATFSSAFGASTDISLASRDALKENLDSRAGNEFDIEIERAMTQNGQETHETDLDVHLYSGLRNECHTDMPESDHTYLVTDHPHRCPSGESLGNLDTALIPAEPQLHHADPPIASTVAQTDLLRWHRDSISSLGTYDETDKSPAPPEVSLACPRVLPSPPTDVPAWPSIETIVQDESVVDDTTPGLENRGDQTGVTRDGVTTQIVQVNEPSISEAISDKDIRGRLTESQARAFSRLGPQTRSVNQSQAALANSPSLHPRRKAKAKSAQREQFPAVSVVIPVRRNDKVAARVKKNSLTRIRQCSRSSDSGNDIDNLEKDRVTRTSMSNYSPSSGGPNFKTRRRPLKTSKRAKGNVLGPSNDIVGECPNQSQAPSGVGLAVSLDQTQEIFGRGVLRIQTHGSRQAYFMTFLPEVSHRPSMPSLSEMSPGQSSQQPSGFKDLLRTHPRDRWDAENAISETYL</sequence>
<accession>A0ABQ8WH99</accession>
<feature type="compositionally biased region" description="Basic residues" evidence="1">
    <location>
        <begin position="389"/>
        <end position="402"/>
    </location>
</feature>
<reference evidence="2 3" key="1">
    <citation type="journal article" date="2023" name="IMA Fungus">
        <title>Comparative genomic study of the Penicillium genus elucidates a diverse pangenome and 15 lateral gene transfer events.</title>
        <authorList>
            <person name="Petersen C."/>
            <person name="Sorensen T."/>
            <person name="Nielsen M.R."/>
            <person name="Sondergaard T.E."/>
            <person name="Sorensen J.L."/>
            <person name="Fitzpatrick D.A."/>
            <person name="Frisvad J.C."/>
            <person name="Nielsen K.L."/>
        </authorList>
    </citation>
    <scope>NUCLEOTIDE SEQUENCE [LARGE SCALE GENOMIC DNA]</scope>
    <source>
        <strain evidence="2 3">IBT 3361</strain>
    </source>
</reference>
<protein>
    <submittedName>
        <fullName evidence="2">Uncharacterized protein</fullName>
    </submittedName>
</protein>
<feature type="compositionally biased region" description="Low complexity" evidence="1">
    <location>
        <begin position="476"/>
        <end position="486"/>
    </location>
</feature>
<evidence type="ECO:0000313" key="2">
    <source>
        <dbReference type="EMBL" id="KAJ5264984.1"/>
    </source>
</evidence>
<feature type="region of interest" description="Disordered" evidence="1">
    <location>
        <begin position="350"/>
        <end position="414"/>
    </location>
</feature>
<feature type="compositionally biased region" description="Basic residues" evidence="1">
    <location>
        <begin position="308"/>
        <end position="317"/>
    </location>
</feature>
<feature type="region of interest" description="Disordered" evidence="1">
    <location>
        <begin position="284"/>
        <end position="322"/>
    </location>
</feature>
<organism evidence="2 3">
    <name type="scientific">Penicillium chrysogenum</name>
    <name type="common">Penicillium notatum</name>
    <dbReference type="NCBI Taxonomy" id="5076"/>
    <lineage>
        <taxon>Eukaryota</taxon>
        <taxon>Fungi</taxon>
        <taxon>Dikarya</taxon>
        <taxon>Ascomycota</taxon>
        <taxon>Pezizomycotina</taxon>
        <taxon>Eurotiomycetes</taxon>
        <taxon>Eurotiomycetidae</taxon>
        <taxon>Eurotiales</taxon>
        <taxon>Aspergillaceae</taxon>
        <taxon>Penicillium</taxon>
        <taxon>Penicillium chrysogenum species complex</taxon>
    </lineage>
</organism>
<gene>
    <name evidence="2" type="ORF">N7505_007777</name>
</gene>
<feature type="compositionally biased region" description="Polar residues" evidence="1">
    <location>
        <begin position="284"/>
        <end position="306"/>
    </location>
</feature>
<name>A0ABQ8WH99_PENCH</name>
<dbReference type="EMBL" id="JAPVEB010000004">
    <property type="protein sequence ID" value="KAJ5264984.1"/>
    <property type="molecule type" value="Genomic_DNA"/>
</dbReference>